<dbReference type="InterPro" id="IPR002789">
    <property type="entry name" value="HerA_central"/>
</dbReference>
<dbReference type="AlphaFoldDB" id="A0A0N7JD47"/>
<dbReference type="Pfam" id="PF01935">
    <property type="entry name" value="DUF87"/>
    <property type="match status" value="1"/>
</dbReference>
<keyword evidence="9" id="KW-1185">Reference proteome</keyword>
<dbReference type="RefSeq" id="WP_055408984.1">
    <property type="nucleotide sequence ID" value="NZ_CP013011.1"/>
</dbReference>
<name>A0A0N7JD47_9CREN</name>
<dbReference type="Proteomes" id="UP000196694">
    <property type="component" value="Unassembled WGS sequence"/>
</dbReference>
<dbReference type="STRING" id="1273541.Pyrde_1137"/>
<evidence type="ECO:0000256" key="4">
    <source>
        <dbReference type="ARBA" id="ARBA00048988"/>
    </source>
</evidence>
<keyword evidence="7" id="KW-0547">Nucleotide-binding</keyword>
<feature type="domain" description="Helicase HerA central" evidence="5">
    <location>
        <begin position="144"/>
        <end position="346"/>
    </location>
</feature>
<keyword evidence="7" id="KW-0378">Hydrolase</keyword>
<protein>
    <submittedName>
        <fullName evidence="7">DNA helicase HerA</fullName>
    </submittedName>
</protein>
<dbReference type="SUPFAM" id="SSF52540">
    <property type="entry name" value="P-loop containing nucleoside triphosphate hydrolases"/>
    <property type="match status" value="1"/>
</dbReference>
<dbReference type="PANTHER" id="PTHR42957">
    <property type="entry name" value="HELICASE MJ1565-RELATED"/>
    <property type="match status" value="1"/>
</dbReference>
<dbReference type="OrthoDB" id="107033at2157"/>
<evidence type="ECO:0000313" key="9">
    <source>
        <dbReference type="Proteomes" id="UP000196694"/>
    </source>
</evidence>
<dbReference type="Gene3D" id="3.40.50.300">
    <property type="entry name" value="P-loop containing nucleotide triphosphate hydrolases"/>
    <property type="match status" value="2"/>
</dbReference>
<proteinExistence type="inferred from homology"/>
<comment type="catalytic activity">
    <reaction evidence="4">
        <text>ATP + H2O = ADP + phosphate + H(+)</text>
        <dbReference type="Rhea" id="RHEA:13065"/>
        <dbReference type="ChEBI" id="CHEBI:15377"/>
        <dbReference type="ChEBI" id="CHEBI:15378"/>
        <dbReference type="ChEBI" id="CHEBI:30616"/>
        <dbReference type="ChEBI" id="CHEBI:43474"/>
        <dbReference type="ChEBI" id="CHEBI:456216"/>
        <dbReference type="EC" id="5.6.2.4"/>
    </reaction>
</comment>
<dbReference type="GO" id="GO:0043139">
    <property type="term" value="F:5'-3' DNA helicase activity"/>
    <property type="evidence" value="ECO:0007669"/>
    <property type="project" value="UniProtKB-EC"/>
</dbReference>
<dbReference type="EMBL" id="CP013011">
    <property type="protein sequence ID" value="ALL01185.1"/>
    <property type="molecule type" value="Genomic_DNA"/>
</dbReference>
<dbReference type="PANTHER" id="PTHR42957:SF1">
    <property type="entry name" value="HELICASE MJ1565-RELATED"/>
    <property type="match status" value="1"/>
</dbReference>
<gene>
    <name evidence="7" type="ORF">Pdsh_02870</name>
    <name evidence="6" type="ORF">Pyrde_1137</name>
</gene>
<comment type="similarity">
    <text evidence="1">Belongs to the HerA family.</text>
</comment>
<reference evidence="6 8" key="1">
    <citation type="submission" date="2015-10" db="EMBL/GenBank/DDBJ databases">
        <title>Complete genome sequence of hyperthermophilic archaeon Pyrodictium delaneyi Su06.</title>
        <authorList>
            <person name="Jung J.-H."/>
            <person name="Lin J."/>
            <person name="Holden J.F."/>
            <person name="Park C.-S."/>
        </authorList>
    </citation>
    <scope>NUCLEOTIDE SEQUENCE [LARGE SCALE GENOMIC DNA]</scope>
    <source>
        <strain evidence="6 8">Su06</strain>
    </source>
</reference>
<keyword evidence="7" id="KW-0067">ATP-binding</keyword>
<accession>A0A0N7JD47</accession>
<comment type="catalytic activity">
    <reaction evidence="2">
        <text>Couples ATP hydrolysis with the unwinding of duplex DNA by translocating in the 3'-5' direction.</text>
        <dbReference type="EC" id="5.6.2.4"/>
    </reaction>
</comment>
<evidence type="ECO:0000313" key="7">
    <source>
        <dbReference type="EMBL" id="OWJ55735.1"/>
    </source>
</evidence>
<evidence type="ECO:0000313" key="8">
    <source>
        <dbReference type="Proteomes" id="UP000058613"/>
    </source>
</evidence>
<sequence>MHEIEDTGSKAGAIELSGLEKPLGFVVDNSTPVVARFVSSNPPPVGDYVVIEHPDGIVLGMVEHVGTRSITLNALPGVYDPAIVEKLSAEMGDEDVFFECTARLLGDVETLRMPRLPPLPGARVYRAPSNLLKHVFGGKEPYWIRLGVLASRPDIPVYINVNRLVTRHTAILAVTGAGKSNTVAVIVDRLVKHGGTVLIFDFHGEYVGSSLGGRVNVIEPLLNPRLLSIAELMVLLGIEQRYYNQERVLRKALAKLKEAGSEEKGGFLDTLASIVEHMAHRRREESTAATAVVNKIESLRERYGEIIRDDAVDPVSRIRPGYANIVDLSRVDRDAADAVVSHMLRIVLAERKRHKLTGSSQVPFPVLIVVEEAHILAPRDEDTLSKYWLARIAREGRKFGVGLMLVSQRPKGLDPDILSQANNLVVLRIVEPSDQRYIQAASESLSDDLVAHLPSLNTGEAVVIGPFIRIPALVRIDKYEGRLGGADIDVVAEWQSLSRTLDEAGSVDDLVSEFM</sequence>
<dbReference type="InterPro" id="IPR027417">
    <property type="entry name" value="P-loop_NTPase"/>
</dbReference>
<evidence type="ECO:0000313" key="6">
    <source>
        <dbReference type="EMBL" id="ALL01185.1"/>
    </source>
</evidence>
<dbReference type="Proteomes" id="UP000058613">
    <property type="component" value="Chromosome"/>
</dbReference>
<dbReference type="GO" id="GO:0043138">
    <property type="term" value="F:3'-5' DNA helicase activity"/>
    <property type="evidence" value="ECO:0007669"/>
    <property type="project" value="UniProtKB-EC"/>
</dbReference>
<dbReference type="PATRIC" id="fig|1273541.4.peg.1219"/>
<comment type="catalytic activity">
    <reaction evidence="3">
        <text>ATP + H2O = ADP + phosphate + H(+)</text>
        <dbReference type="Rhea" id="RHEA:13065"/>
        <dbReference type="ChEBI" id="CHEBI:15377"/>
        <dbReference type="ChEBI" id="CHEBI:15378"/>
        <dbReference type="ChEBI" id="CHEBI:30616"/>
        <dbReference type="ChEBI" id="CHEBI:43474"/>
        <dbReference type="ChEBI" id="CHEBI:456216"/>
        <dbReference type="EC" id="5.6.2.3"/>
    </reaction>
</comment>
<dbReference type="EMBL" id="NCQP01000001">
    <property type="protein sequence ID" value="OWJ55735.1"/>
    <property type="molecule type" value="Genomic_DNA"/>
</dbReference>
<dbReference type="GeneID" id="26099473"/>
<organism evidence="6 8">
    <name type="scientific">Pyrodictium delaneyi</name>
    <dbReference type="NCBI Taxonomy" id="1273541"/>
    <lineage>
        <taxon>Archaea</taxon>
        <taxon>Thermoproteota</taxon>
        <taxon>Thermoprotei</taxon>
        <taxon>Desulfurococcales</taxon>
        <taxon>Pyrodictiaceae</taxon>
        <taxon>Pyrodictium</taxon>
    </lineage>
</organism>
<keyword evidence="7" id="KW-0347">Helicase</keyword>
<dbReference type="KEGG" id="pdl:Pyrde_1137"/>
<dbReference type="InterPro" id="IPR008571">
    <property type="entry name" value="HerA-like"/>
</dbReference>
<evidence type="ECO:0000259" key="5">
    <source>
        <dbReference type="Pfam" id="PF01935"/>
    </source>
</evidence>
<reference evidence="7 9" key="2">
    <citation type="submission" date="2017-05" db="EMBL/GenBank/DDBJ databases">
        <title>The draft genome of the hyperthermophilic archaeon 'Pyrodictium delaneyi strain Hulk', an iron and nitrate reducer, reveals the capacity for sulfate reduction.</title>
        <authorList>
            <person name="Demey L.M."/>
            <person name="Miller C."/>
            <person name="Manzella M."/>
            <person name="Reguera G."/>
            <person name="Kashefi K."/>
        </authorList>
    </citation>
    <scope>NUCLEOTIDE SEQUENCE [LARGE SCALE GENOMIC DNA]</scope>
    <source>
        <strain evidence="7 9">Hulk</strain>
    </source>
</reference>
<evidence type="ECO:0000256" key="1">
    <source>
        <dbReference type="ARBA" id="ARBA00007816"/>
    </source>
</evidence>
<evidence type="ECO:0000256" key="3">
    <source>
        <dbReference type="ARBA" id="ARBA00048954"/>
    </source>
</evidence>
<evidence type="ECO:0000256" key="2">
    <source>
        <dbReference type="ARBA" id="ARBA00034617"/>
    </source>
</evidence>